<protein>
    <recommendedName>
        <fullName evidence="4">DUF5050 domain-containing protein</fullName>
    </recommendedName>
</protein>
<keyword evidence="1" id="KW-0732">Signal</keyword>
<keyword evidence="3" id="KW-1185">Reference proteome</keyword>
<evidence type="ECO:0000256" key="1">
    <source>
        <dbReference type="SAM" id="SignalP"/>
    </source>
</evidence>
<reference evidence="2 3" key="1">
    <citation type="submission" date="2018-10" db="EMBL/GenBank/DDBJ databases">
        <title>Genome Sequence of Cohnella sp.</title>
        <authorList>
            <person name="Srinivasan S."/>
            <person name="Kim M.K."/>
        </authorList>
    </citation>
    <scope>NUCLEOTIDE SEQUENCE [LARGE SCALE GENOMIC DNA]</scope>
    <source>
        <strain evidence="2 3">18JY8-7</strain>
    </source>
</reference>
<dbReference type="Proteomes" id="UP000269097">
    <property type="component" value="Chromosome"/>
</dbReference>
<evidence type="ECO:0000313" key="2">
    <source>
        <dbReference type="EMBL" id="AYQ71492.1"/>
    </source>
</evidence>
<name>A0A3G3JTG0_9BACL</name>
<dbReference type="AlphaFoldDB" id="A0A3G3JTG0"/>
<feature type="chain" id="PRO_5017951393" description="DUF5050 domain-containing protein" evidence="1">
    <location>
        <begin position="27"/>
        <end position="357"/>
    </location>
</feature>
<gene>
    <name evidence="2" type="ORF">EAV92_02175</name>
</gene>
<dbReference type="InterPro" id="IPR011042">
    <property type="entry name" value="6-blade_b-propeller_TolB-like"/>
</dbReference>
<dbReference type="SUPFAM" id="SSF82171">
    <property type="entry name" value="DPP6 N-terminal domain-like"/>
    <property type="match status" value="1"/>
</dbReference>
<organism evidence="2 3">
    <name type="scientific">Cohnella candidum</name>
    <dbReference type="NCBI Taxonomy" id="2674991"/>
    <lineage>
        <taxon>Bacteria</taxon>
        <taxon>Bacillati</taxon>
        <taxon>Bacillota</taxon>
        <taxon>Bacilli</taxon>
        <taxon>Bacillales</taxon>
        <taxon>Paenibacillaceae</taxon>
        <taxon>Cohnella</taxon>
    </lineage>
</organism>
<dbReference type="KEGG" id="coh:EAV92_02175"/>
<proteinExistence type="predicted"/>
<evidence type="ECO:0000313" key="3">
    <source>
        <dbReference type="Proteomes" id="UP000269097"/>
    </source>
</evidence>
<evidence type="ECO:0008006" key="4">
    <source>
        <dbReference type="Google" id="ProtNLM"/>
    </source>
</evidence>
<feature type="signal peptide" evidence="1">
    <location>
        <begin position="1"/>
        <end position="26"/>
    </location>
</feature>
<dbReference type="RefSeq" id="WP_123039555.1">
    <property type="nucleotide sequence ID" value="NZ_CP033433.1"/>
</dbReference>
<sequence length="357" mass="37829">MSLKKMMVSASIASVLLGTTAAGVSAAETASAGAGLLANVDHVQWLDVNRLIASQDTDAGRVDYLVDVNTGKFEKLLDASNASELVLSPNGSKAAYTDNSGAVYLLDLTTKTSQTVSTDSNIKPELVWSIDGKALYFLQGDKGTVVSKLDIASGKVATVFDDKKDYKANLNVSPNGLWFTYTLTVPPVVTAPSDKPVDDDAVTIDDSAAALNVYQYQNDPSLKDNKAVQLSKSTDDKIFVGANLFGAAAYYIDVPAGDNAKAKLVSVDDKGAERTLFEEQDVYQARYAGGHLYALTSGPAGKNLIYDISPMTGESKVLYTVGDDTTDIEVSSSGMIAIEANGITYVDQNGKWVAVTR</sequence>
<dbReference type="Gene3D" id="2.120.10.30">
    <property type="entry name" value="TolB, C-terminal domain"/>
    <property type="match status" value="1"/>
</dbReference>
<dbReference type="EMBL" id="CP033433">
    <property type="protein sequence ID" value="AYQ71492.1"/>
    <property type="molecule type" value="Genomic_DNA"/>
</dbReference>
<accession>A0A3G3JTG0</accession>